<evidence type="ECO:0000313" key="5">
    <source>
        <dbReference type="Proteomes" id="UP000198939"/>
    </source>
</evidence>
<organism evidence="2 4">
    <name type="scientific">Rhizobium tibeticum</name>
    <dbReference type="NCBI Taxonomy" id="501024"/>
    <lineage>
        <taxon>Bacteria</taxon>
        <taxon>Pseudomonadati</taxon>
        <taxon>Pseudomonadota</taxon>
        <taxon>Alphaproteobacteria</taxon>
        <taxon>Hyphomicrobiales</taxon>
        <taxon>Rhizobiaceae</taxon>
        <taxon>Rhizobium/Agrobacterium group</taxon>
        <taxon>Rhizobium</taxon>
    </lineage>
</organism>
<dbReference type="Proteomes" id="UP000198939">
    <property type="component" value="Unassembled WGS sequence"/>
</dbReference>
<gene>
    <name evidence="2" type="ORF">RTCCBAU85039_6665</name>
    <name evidence="3" type="ORF">SAMN05216228_107416</name>
</gene>
<proteinExistence type="predicted"/>
<feature type="compositionally biased region" description="Basic and acidic residues" evidence="1">
    <location>
        <begin position="15"/>
        <end position="26"/>
    </location>
</feature>
<reference evidence="3 5" key="3">
    <citation type="submission" date="2016-10" db="EMBL/GenBank/DDBJ databases">
        <authorList>
            <person name="Varghese N."/>
            <person name="Submissions S."/>
        </authorList>
    </citation>
    <scope>NUCLEOTIDE SEQUENCE [LARGE SCALE GENOMIC DNA]</scope>
    <source>
        <strain evidence="3 5">CGMCC 1.7071</strain>
    </source>
</reference>
<dbReference type="EMBL" id="FOCV01000074">
    <property type="protein sequence ID" value="SEP30031.1"/>
    <property type="molecule type" value="Genomic_DNA"/>
</dbReference>
<dbReference type="EMBL" id="FNXB01000089">
    <property type="protein sequence ID" value="SEI21561.1"/>
    <property type="molecule type" value="Genomic_DNA"/>
</dbReference>
<evidence type="ECO:0000256" key="1">
    <source>
        <dbReference type="SAM" id="MobiDB-lite"/>
    </source>
</evidence>
<reference evidence="2" key="2">
    <citation type="submission" date="2016-10" db="EMBL/GenBank/DDBJ databases">
        <authorList>
            <person name="de Groot N.N."/>
        </authorList>
    </citation>
    <scope>NUCLEOTIDE SEQUENCE [LARGE SCALE GENOMIC DNA]</scope>
    <source>
        <strain evidence="2">CCBAU85039</strain>
    </source>
</reference>
<dbReference type="Proteomes" id="UP000183063">
    <property type="component" value="Unassembled WGS sequence"/>
</dbReference>
<reference evidence="4" key="1">
    <citation type="submission" date="2016-10" db="EMBL/GenBank/DDBJ databases">
        <authorList>
            <person name="Wibberg D."/>
        </authorList>
    </citation>
    <scope>NUCLEOTIDE SEQUENCE [LARGE SCALE GENOMIC DNA]</scope>
</reference>
<evidence type="ECO:0000313" key="4">
    <source>
        <dbReference type="Proteomes" id="UP000183063"/>
    </source>
</evidence>
<evidence type="ECO:0000313" key="3">
    <source>
        <dbReference type="EMBL" id="SEP30031.1"/>
    </source>
</evidence>
<name>A0A1H8WQV7_9HYPH</name>
<dbReference type="AlphaFoldDB" id="A0A1H8WQV7"/>
<protein>
    <submittedName>
        <fullName evidence="2">Uncharacterized protein</fullName>
    </submittedName>
</protein>
<evidence type="ECO:0000313" key="2">
    <source>
        <dbReference type="EMBL" id="SEI21561.1"/>
    </source>
</evidence>
<keyword evidence="5" id="KW-1185">Reference proteome</keyword>
<feature type="region of interest" description="Disordered" evidence="1">
    <location>
        <begin position="1"/>
        <end position="26"/>
    </location>
</feature>
<sequence>MANATGRPTAPLSRTIDDEPLPDRRTTDFEEVVVTVSRTGGFTLRKVF</sequence>
<accession>A0A1H8WQV7</accession>